<dbReference type="EMBL" id="BAAAMY010000001">
    <property type="protein sequence ID" value="GAA1903805.1"/>
    <property type="molecule type" value="Genomic_DNA"/>
</dbReference>
<evidence type="ECO:0000313" key="2">
    <source>
        <dbReference type="EMBL" id="GAA1903805.1"/>
    </source>
</evidence>
<accession>A0ABN2NUT6</accession>
<gene>
    <name evidence="2" type="ORF">GCM10009737_00600</name>
</gene>
<dbReference type="InterPro" id="IPR025637">
    <property type="entry name" value="DUF4333"/>
</dbReference>
<dbReference type="Pfam" id="PF14230">
    <property type="entry name" value="DUF4333"/>
    <property type="match status" value="2"/>
</dbReference>
<keyword evidence="3" id="KW-1185">Reference proteome</keyword>
<protein>
    <recommendedName>
        <fullName evidence="1">DUF4333 domain-containing protein</fullName>
    </recommendedName>
</protein>
<comment type="caution">
    <text evidence="2">The sequence shown here is derived from an EMBL/GenBank/DDBJ whole genome shotgun (WGS) entry which is preliminary data.</text>
</comment>
<sequence length="189" mass="19333">MGAVSTVRRPRGTRLALFGGTLLLGGVLAGCGSTVDSEDVTDQVATAIEDSAGAPPDATDCPDPLDAEEGATTTCTVTVDDTDYDVPVEVTGVDGDTADFDITVPEELRVPRVAADDLADQIASGVADQVGEEPEGVTCPEDLRGEVGTTLTCVLTAPDGTELDTEVEVTSVEGAQVNFSFEVLPESNG</sequence>
<evidence type="ECO:0000259" key="1">
    <source>
        <dbReference type="Pfam" id="PF14230"/>
    </source>
</evidence>
<evidence type="ECO:0000313" key="3">
    <source>
        <dbReference type="Proteomes" id="UP001501612"/>
    </source>
</evidence>
<organism evidence="2 3">
    <name type="scientific">Nocardioides lentus</name>
    <dbReference type="NCBI Taxonomy" id="338077"/>
    <lineage>
        <taxon>Bacteria</taxon>
        <taxon>Bacillati</taxon>
        <taxon>Actinomycetota</taxon>
        <taxon>Actinomycetes</taxon>
        <taxon>Propionibacteriales</taxon>
        <taxon>Nocardioidaceae</taxon>
        <taxon>Nocardioides</taxon>
    </lineage>
</organism>
<dbReference type="Proteomes" id="UP001501612">
    <property type="component" value="Unassembled WGS sequence"/>
</dbReference>
<proteinExistence type="predicted"/>
<feature type="domain" description="DUF4333" evidence="1">
    <location>
        <begin position="30"/>
        <end position="95"/>
    </location>
</feature>
<feature type="domain" description="DUF4333" evidence="1">
    <location>
        <begin position="108"/>
        <end position="174"/>
    </location>
</feature>
<name>A0ABN2NUT6_9ACTN</name>
<reference evidence="2 3" key="1">
    <citation type="journal article" date="2019" name="Int. J. Syst. Evol. Microbiol.">
        <title>The Global Catalogue of Microorganisms (GCM) 10K type strain sequencing project: providing services to taxonomists for standard genome sequencing and annotation.</title>
        <authorList>
            <consortium name="The Broad Institute Genomics Platform"/>
            <consortium name="The Broad Institute Genome Sequencing Center for Infectious Disease"/>
            <person name="Wu L."/>
            <person name="Ma J."/>
        </authorList>
    </citation>
    <scope>NUCLEOTIDE SEQUENCE [LARGE SCALE GENOMIC DNA]</scope>
    <source>
        <strain evidence="2 3">JCM 14046</strain>
    </source>
</reference>